<gene>
    <name evidence="1" type="ORF">DB44_EQ00060</name>
</gene>
<protein>
    <submittedName>
        <fullName evidence="1">Uncharacterized protein</fullName>
    </submittedName>
</protein>
<dbReference type="RefSeq" id="WP_039359870.1">
    <property type="nucleotide sequence ID" value="NZ_JSAN01000114.1"/>
</dbReference>
<dbReference type="AlphaFoldDB" id="A0A0C1JID1"/>
<accession>A0A0C1JID1</accession>
<dbReference type="PATRIC" id="fig|362787.3.peg.1668"/>
<organism evidence="1 2">
    <name type="scientific">Candidatus Protochlamydia amoebophila</name>
    <dbReference type="NCBI Taxonomy" id="362787"/>
    <lineage>
        <taxon>Bacteria</taxon>
        <taxon>Pseudomonadati</taxon>
        <taxon>Chlamydiota</taxon>
        <taxon>Chlamydiia</taxon>
        <taxon>Parachlamydiales</taxon>
        <taxon>Parachlamydiaceae</taxon>
        <taxon>Candidatus Protochlamydia</taxon>
    </lineage>
</organism>
<sequence length="129" mass="14508">MNETRDDIIKNSKEILGILPQEEVGARFEYRCAKQAAKCLTPVESIRKKLFEHFLNIGEAAQGISPFGIIKMGVNLVKMSEKSGLLNGIFTFTNFDGFLQILKRKATLKILLEKDLKGFEAKAKNILYA</sequence>
<evidence type="ECO:0000313" key="1">
    <source>
        <dbReference type="EMBL" id="KIC71140.1"/>
    </source>
</evidence>
<comment type="caution">
    <text evidence="1">The sequence shown here is derived from an EMBL/GenBank/DDBJ whole genome shotgun (WGS) entry which is preliminary data.</text>
</comment>
<dbReference type="Proteomes" id="UP000031465">
    <property type="component" value="Unassembled WGS sequence"/>
</dbReference>
<evidence type="ECO:0000313" key="2">
    <source>
        <dbReference type="Proteomes" id="UP000031465"/>
    </source>
</evidence>
<dbReference type="EMBL" id="JSAN01000114">
    <property type="protein sequence ID" value="KIC71140.1"/>
    <property type="molecule type" value="Genomic_DNA"/>
</dbReference>
<proteinExistence type="predicted"/>
<reference evidence="1 2" key="1">
    <citation type="journal article" date="2014" name="Mol. Biol. Evol.">
        <title>Massive expansion of Ubiquitination-related gene families within the Chlamydiae.</title>
        <authorList>
            <person name="Domman D."/>
            <person name="Collingro A."/>
            <person name="Lagkouvardos I."/>
            <person name="Gehre L."/>
            <person name="Weinmaier T."/>
            <person name="Rattei T."/>
            <person name="Subtil A."/>
            <person name="Horn M."/>
        </authorList>
    </citation>
    <scope>NUCLEOTIDE SEQUENCE [LARGE SCALE GENOMIC DNA]</scope>
    <source>
        <strain evidence="1 2">EI2</strain>
    </source>
</reference>
<name>A0A0C1JID1_9BACT</name>